<keyword evidence="2" id="KW-1185">Reference proteome</keyword>
<name>A0ACB6YY10_THEGA</name>
<protein>
    <submittedName>
        <fullName evidence="1">Uncharacterized protein</fullName>
    </submittedName>
</protein>
<reference evidence="1" key="1">
    <citation type="submission" date="2019-10" db="EMBL/GenBank/DDBJ databases">
        <authorList>
            <consortium name="DOE Joint Genome Institute"/>
            <person name="Kuo A."/>
            <person name="Miyauchi S."/>
            <person name="Kiss E."/>
            <person name="Drula E."/>
            <person name="Kohler A."/>
            <person name="Sanchez-Garcia M."/>
            <person name="Andreopoulos B."/>
            <person name="Barry K.W."/>
            <person name="Bonito G."/>
            <person name="Buee M."/>
            <person name="Carver A."/>
            <person name="Chen C."/>
            <person name="Cichocki N."/>
            <person name="Clum A."/>
            <person name="Culley D."/>
            <person name="Crous P.W."/>
            <person name="Fauchery L."/>
            <person name="Girlanda M."/>
            <person name="Hayes R."/>
            <person name="Keri Z."/>
            <person name="Labutti K."/>
            <person name="Lipzen A."/>
            <person name="Lombard V."/>
            <person name="Magnuson J."/>
            <person name="Maillard F."/>
            <person name="Morin E."/>
            <person name="Murat C."/>
            <person name="Nolan M."/>
            <person name="Ohm R."/>
            <person name="Pangilinan J."/>
            <person name="Pereira M."/>
            <person name="Perotto S."/>
            <person name="Peter M."/>
            <person name="Riley R."/>
            <person name="Sitrit Y."/>
            <person name="Stielow B."/>
            <person name="Szollosi G."/>
            <person name="Zifcakova L."/>
            <person name="Stursova M."/>
            <person name="Spatafora J.W."/>
            <person name="Tedersoo L."/>
            <person name="Vaario L.-M."/>
            <person name="Yamada A."/>
            <person name="Yan M."/>
            <person name="Wang P."/>
            <person name="Xu J."/>
            <person name="Bruns T."/>
            <person name="Baldrian P."/>
            <person name="Vilgalys R."/>
            <person name="Henrissat B."/>
            <person name="Grigoriev I.V."/>
            <person name="Hibbett D."/>
            <person name="Nagy L.G."/>
            <person name="Martin F.M."/>
        </authorList>
    </citation>
    <scope>NUCLEOTIDE SEQUENCE</scope>
    <source>
        <strain evidence="1">P2</strain>
    </source>
</reference>
<comment type="caution">
    <text evidence="1">The sequence shown here is derived from an EMBL/GenBank/DDBJ whole genome shotgun (WGS) entry which is preliminary data.</text>
</comment>
<dbReference type="EMBL" id="MU118775">
    <property type="protein sequence ID" value="KAF9642015.1"/>
    <property type="molecule type" value="Genomic_DNA"/>
</dbReference>
<sequence length="284" mass="31344">MYTPLVKAFNYALDRFSRCQMPGLPKFQEDRQIVFARSDAKGIKSESHLQSSYKPDIVLVKWNVFKTAHQCTRVAYSKSYESDVCCESGSNKPSLSWRNLLSTIEVKRGSPGGAGNSGKNPSKGKAKENFKSTYTGDFEDLRGDLQAARPPEPSQSSSFRMVSEENPTRSLPTRSGLRDQGSSSSTPDRPPLQLQKRRRDLVESYGTTPKKPKSDSNTEPGGTSEQRAETPSEPGLKKSNEPGVEGPKRLQKQAPRVQSAIYASHKISSSFDISHTINLILIGT</sequence>
<evidence type="ECO:0000313" key="2">
    <source>
        <dbReference type="Proteomes" id="UP000886501"/>
    </source>
</evidence>
<evidence type="ECO:0000313" key="1">
    <source>
        <dbReference type="EMBL" id="KAF9642015.1"/>
    </source>
</evidence>
<accession>A0ACB6YY10</accession>
<organism evidence="1 2">
    <name type="scientific">Thelephora ganbajun</name>
    <name type="common">Ganba fungus</name>
    <dbReference type="NCBI Taxonomy" id="370292"/>
    <lineage>
        <taxon>Eukaryota</taxon>
        <taxon>Fungi</taxon>
        <taxon>Dikarya</taxon>
        <taxon>Basidiomycota</taxon>
        <taxon>Agaricomycotina</taxon>
        <taxon>Agaricomycetes</taxon>
        <taxon>Thelephorales</taxon>
        <taxon>Thelephoraceae</taxon>
        <taxon>Thelephora</taxon>
    </lineage>
</organism>
<proteinExistence type="predicted"/>
<gene>
    <name evidence="1" type="ORF">BDM02DRAFT_2818990</name>
</gene>
<reference evidence="1" key="2">
    <citation type="journal article" date="2020" name="Nat. Commun.">
        <title>Large-scale genome sequencing of mycorrhizal fungi provides insights into the early evolution of symbiotic traits.</title>
        <authorList>
            <person name="Miyauchi S."/>
            <person name="Kiss E."/>
            <person name="Kuo A."/>
            <person name="Drula E."/>
            <person name="Kohler A."/>
            <person name="Sanchez-Garcia M."/>
            <person name="Morin E."/>
            <person name="Andreopoulos B."/>
            <person name="Barry K.W."/>
            <person name="Bonito G."/>
            <person name="Buee M."/>
            <person name="Carver A."/>
            <person name="Chen C."/>
            <person name="Cichocki N."/>
            <person name="Clum A."/>
            <person name="Culley D."/>
            <person name="Crous P.W."/>
            <person name="Fauchery L."/>
            <person name="Girlanda M."/>
            <person name="Hayes R.D."/>
            <person name="Keri Z."/>
            <person name="LaButti K."/>
            <person name="Lipzen A."/>
            <person name="Lombard V."/>
            <person name="Magnuson J."/>
            <person name="Maillard F."/>
            <person name="Murat C."/>
            <person name="Nolan M."/>
            <person name="Ohm R.A."/>
            <person name="Pangilinan J."/>
            <person name="Pereira M.F."/>
            <person name="Perotto S."/>
            <person name="Peter M."/>
            <person name="Pfister S."/>
            <person name="Riley R."/>
            <person name="Sitrit Y."/>
            <person name="Stielow J.B."/>
            <person name="Szollosi G."/>
            <person name="Zifcakova L."/>
            <person name="Stursova M."/>
            <person name="Spatafora J.W."/>
            <person name="Tedersoo L."/>
            <person name="Vaario L.M."/>
            <person name="Yamada A."/>
            <person name="Yan M."/>
            <person name="Wang P."/>
            <person name="Xu J."/>
            <person name="Bruns T."/>
            <person name="Baldrian P."/>
            <person name="Vilgalys R."/>
            <person name="Dunand C."/>
            <person name="Henrissat B."/>
            <person name="Grigoriev I.V."/>
            <person name="Hibbett D."/>
            <person name="Nagy L.G."/>
            <person name="Martin F.M."/>
        </authorList>
    </citation>
    <scope>NUCLEOTIDE SEQUENCE</scope>
    <source>
        <strain evidence="1">P2</strain>
    </source>
</reference>
<dbReference type="Proteomes" id="UP000886501">
    <property type="component" value="Unassembled WGS sequence"/>
</dbReference>